<dbReference type="KEGG" id="pfy:PFICI_03188"/>
<feature type="transmembrane region" description="Helical" evidence="6">
    <location>
        <begin position="324"/>
        <end position="343"/>
    </location>
</feature>
<dbReference type="PANTHER" id="PTHR30249">
    <property type="entry name" value="PUTATIVE SEROTONIN TRANSPORTER"/>
    <property type="match status" value="1"/>
</dbReference>
<name>W3XGE1_PESFW</name>
<dbReference type="eggNOG" id="ENOG502QQ63">
    <property type="taxonomic scope" value="Eukaryota"/>
</dbReference>
<dbReference type="OrthoDB" id="2502820at2759"/>
<dbReference type="OMA" id="LWNGSHE"/>
<dbReference type="PANTHER" id="PTHR30249:SF0">
    <property type="entry name" value="PLASTIDAL GLYCOLATE_GLYCERATE TRANSLOCATOR 1, CHLOROPLASTIC"/>
    <property type="match status" value="1"/>
</dbReference>
<dbReference type="RefSeq" id="XP_007829960.1">
    <property type="nucleotide sequence ID" value="XM_007831769.1"/>
</dbReference>
<dbReference type="HOGENOM" id="CLU_024337_1_0_1"/>
<feature type="transmembrane region" description="Helical" evidence="6">
    <location>
        <begin position="267"/>
        <end position="288"/>
    </location>
</feature>
<evidence type="ECO:0000313" key="8">
    <source>
        <dbReference type="Proteomes" id="UP000030651"/>
    </source>
</evidence>
<dbReference type="GO" id="GO:0016020">
    <property type="term" value="C:membrane"/>
    <property type="evidence" value="ECO:0007669"/>
    <property type="project" value="UniProtKB-SubCell"/>
</dbReference>
<dbReference type="Pfam" id="PF04172">
    <property type="entry name" value="LrgB"/>
    <property type="match status" value="1"/>
</dbReference>
<protein>
    <recommendedName>
        <fullName evidence="9">LrgB-like protein</fullName>
    </recommendedName>
</protein>
<proteinExistence type="predicted"/>
<evidence type="ECO:0008006" key="9">
    <source>
        <dbReference type="Google" id="ProtNLM"/>
    </source>
</evidence>
<evidence type="ECO:0000313" key="7">
    <source>
        <dbReference type="EMBL" id="ETS85163.1"/>
    </source>
</evidence>
<keyword evidence="4 6" id="KW-0472">Membrane</keyword>
<keyword evidence="2 6" id="KW-0812">Transmembrane</keyword>
<evidence type="ECO:0000256" key="6">
    <source>
        <dbReference type="SAM" id="Phobius"/>
    </source>
</evidence>
<dbReference type="EMBL" id="KI912110">
    <property type="protein sequence ID" value="ETS85163.1"/>
    <property type="molecule type" value="Genomic_DNA"/>
</dbReference>
<evidence type="ECO:0000256" key="4">
    <source>
        <dbReference type="ARBA" id="ARBA00023136"/>
    </source>
</evidence>
<dbReference type="Proteomes" id="UP000030651">
    <property type="component" value="Unassembled WGS sequence"/>
</dbReference>
<sequence length="415" mass="44253">MKINLTSLAIGFIVMMVATAYMTRAIQLVLGTSKRAMTERAEELGPRGDEIPMSAIPASEDEQHAASALSPAPSSLDLSPPSPAVASQATSQIRLHAPGDVTPSEESGQATPVNLPPQAPLPLPRAEVWALRIVRHLDLLTYSILFLFVGLPVYYAVGYGMPMHLSFGVLMYFGATALPPSWRQYLHPVLVSSLFTVLGIWVLGLAMGHSLETTLTEYRTGAKYLELWNGSHELPGAGDILSSVLDASIVALALPMYQYRRELRQHFFAIVTPNILVSIASLFAYPYICYAIGITAERSLAFAARSLTLALATPAVVNLGGDTYTIAAIAIASGIIGALVGQQMLAWMKIPEDDYVTRGVTLGANSSAIATAMLLRTDPRAAALSSLSMGLFGTITVLFTSIPPIANAIRSLVGL</sequence>
<feature type="compositionally biased region" description="Low complexity" evidence="5">
    <location>
        <begin position="65"/>
        <end position="84"/>
    </location>
</feature>
<evidence type="ECO:0000256" key="5">
    <source>
        <dbReference type="SAM" id="MobiDB-lite"/>
    </source>
</evidence>
<accession>W3XGE1</accession>
<comment type="subcellular location">
    <subcellularLocation>
        <location evidence="1">Membrane</location>
        <topology evidence="1">Multi-pass membrane protein</topology>
    </subcellularLocation>
</comment>
<organism evidence="7 8">
    <name type="scientific">Pestalotiopsis fici (strain W106-1 / CGMCC3.15140)</name>
    <dbReference type="NCBI Taxonomy" id="1229662"/>
    <lineage>
        <taxon>Eukaryota</taxon>
        <taxon>Fungi</taxon>
        <taxon>Dikarya</taxon>
        <taxon>Ascomycota</taxon>
        <taxon>Pezizomycotina</taxon>
        <taxon>Sordariomycetes</taxon>
        <taxon>Xylariomycetidae</taxon>
        <taxon>Amphisphaeriales</taxon>
        <taxon>Sporocadaceae</taxon>
        <taxon>Pestalotiopsis</taxon>
    </lineage>
</organism>
<feature type="transmembrane region" description="Helical" evidence="6">
    <location>
        <begin position="6"/>
        <end position="30"/>
    </location>
</feature>
<evidence type="ECO:0000256" key="1">
    <source>
        <dbReference type="ARBA" id="ARBA00004141"/>
    </source>
</evidence>
<feature type="region of interest" description="Disordered" evidence="5">
    <location>
        <begin position="59"/>
        <end position="84"/>
    </location>
</feature>
<dbReference type="GeneID" id="19268201"/>
<keyword evidence="8" id="KW-1185">Reference proteome</keyword>
<feature type="transmembrane region" description="Helical" evidence="6">
    <location>
        <begin position="387"/>
        <end position="406"/>
    </location>
</feature>
<dbReference type="InterPro" id="IPR007300">
    <property type="entry name" value="CidB/LrgB"/>
</dbReference>
<dbReference type="AlphaFoldDB" id="W3XGE1"/>
<reference evidence="8" key="1">
    <citation type="journal article" date="2015" name="BMC Genomics">
        <title>Genomic and transcriptomic analysis of the endophytic fungus Pestalotiopsis fici reveals its lifestyle and high potential for synthesis of natural products.</title>
        <authorList>
            <person name="Wang X."/>
            <person name="Zhang X."/>
            <person name="Liu L."/>
            <person name="Xiang M."/>
            <person name="Wang W."/>
            <person name="Sun X."/>
            <person name="Che Y."/>
            <person name="Guo L."/>
            <person name="Liu G."/>
            <person name="Guo L."/>
            <person name="Wang C."/>
            <person name="Yin W.B."/>
            <person name="Stadler M."/>
            <person name="Zhang X."/>
            <person name="Liu X."/>
        </authorList>
    </citation>
    <scope>NUCLEOTIDE SEQUENCE [LARGE SCALE GENOMIC DNA]</scope>
    <source>
        <strain evidence="8">W106-1 / CGMCC3.15140</strain>
    </source>
</reference>
<feature type="transmembrane region" description="Helical" evidence="6">
    <location>
        <begin position="189"/>
        <end position="208"/>
    </location>
</feature>
<feature type="region of interest" description="Disordered" evidence="5">
    <location>
        <begin position="98"/>
        <end position="118"/>
    </location>
</feature>
<keyword evidence="3 6" id="KW-1133">Transmembrane helix</keyword>
<feature type="transmembrane region" description="Helical" evidence="6">
    <location>
        <begin position="139"/>
        <end position="157"/>
    </location>
</feature>
<evidence type="ECO:0000256" key="2">
    <source>
        <dbReference type="ARBA" id="ARBA00022692"/>
    </source>
</evidence>
<gene>
    <name evidence="7" type="ORF">PFICI_03188</name>
</gene>
<evidence type="ECO:0000256" key="3">
    <source>
        <dbReference type="ARBA" id="ARBA00022989"/>
    </source>
</evidence>
<dbReference type="InParanoid" id="W3XGE1"/>